<dbReference type="Proteomes" id="UP000591131">
    <property type="component" value="Unassembled WGS sequence"/>
</dbReference>
<dbReference type="Pfam" id="PF10294">
    <property type="entry name" value="Methyltransf_16"/>
    <property type="match status" value="1"/>
</dbReference>
<comment type="caution">
    <text evidence="1">The sequence shown here is derived from an EMBL/GenBank/DDBJ whole genome shotgun (WGS) entry which is preliminary data.</text>
</comment>
<organism evidence="1 2">
    <name type="scientific">Perkinsus chesapeaki</name>
    <name type="common">Clam parasite</name>
    <name type="synonym">Perkinsus andrewsi</name>
    <dbReference type="NCBI Taxonomy" id="330153"/>
    <lineage>
        <taxon>Eukaryota</taxon>
        <taxon>Sar</taxon>
        <taxon>Alveolata</taxon>
        <taxon>Perkinsozoa</taxon>
        <taxon>Perkinsea</taxon>
        <taxon>Perkinsida</taxon>
        <taxon>Perkinsidae</taxon>
        <taxon>Perkinsus</taxon>
    </lineage>
</organism>
<dbReference type="InterPro" id="IPR019410">
    <property type="entry name" value="Methyltransf_16"/>
</dbReference>
<keyword evidence="2" id="KW-1185">Reference proteome</keyword>
<reference evidence="1 2" key="1">
    <citation type="submission" date="2020-04" db="EMBL/GenBank/DDBJ databases">
        <title>Perkinsus chesapeaki whole genome sequence.</title>
        <authorList>
            <person name="Bogema D.R."/>
        </authorList>
    </citation>
    <scope>NUCLEOTIDE SEQUENCE [LARGE SCALE GENOMIC DNA]</scope>
    <source>
        <strain evidence="1">ATCC PRA-425</strain>
    </source>
</reference>
<sequence>VLSDASESALSMAEENAKLNGVSDLVTTKVIDVSQEIVEGDKFDFVIMSDMLFSSKISEEVFELCGKFVNLGGAVLIGHEKRYSVYLDPNTDEIKQDDLDEPLRLFLDLAQKEEWSNTTMEPFTDEPSLLSIRMDRK</sequence>
<evidence type="ECO:0000313" key="2">
    <source>
        <dbReference type="Proteomes" id="UP000591131"/>
    </source>
</evidence>
<dbReference type="Gene3D" id="3.40.50.150">
    <property type="entry name" value="Vaccinia Virus protein VP39"/>
    <property type="match status" value="1"/>
</dbReference>
<feature type="non-terminal residue" evidence="1">
    <location>
        <position position="137"/>
    </location>
</feature>
<dbReference type="InterPro" id="IPR029063">
    <property type="entry name" value="SAM-dependent_MTases_sf"/>
</dbReference>
<dbReference type="OrthoDB" id="444317at2759"/>
<evidence type="ECO:0000313" key="1">
    <source>
        <dbReference type="EMBL" id="KAF4647379.1"/>
    </source>
</evidence>
<protein>
    <recommendedName>
        <fullName evidence="3">Methyltransferase domain-containing protein</fullName>
    </recommendedName>
</protein>
<dbReference type="AlphaFoldDB" id="A0A7J6KL25"/>
<proteinExistence type="predicted"/>
<dbReference type="EMBL" id="JAAPAO010002658">
    <property type="protein sequence ID" value="KAF4647379.1"/>
    <property type="molecule type" value="Genomic_DNA"/>
</dbReference>
<accession>A0A7J6KL25</accession>
<evidence type="ECO:0008006" key="3">
    <source>
        <dbReference type="Google" id="ProtNLM"/>
    </source>
</evidence>
<dbReference type="SUPFAM" id="SSF53335">
    <property type="entry name" value="S-adenosyl-L-methionine-dependent methyltransferases"/>
    <property type="match status" value="1"/>
</dbReference>
<name>A0A7J6KL25_PERCH</name>
<gene>
    <name evidence="1" type="ORF">FOL47_004676</name>
</gene>